<dbReference type="OMA" id="KSERAYT"/>
<dbReference type="PANTHER" id="PTHR21600">
    <property type="entry name" value="MITOCHONDRIAL RNA PSEUDOURIDINE SYNTHASE"/>
    <property type="match status" value="1"/>
</dbReference>
<dbReference type="PANTHER" id="PTHR21600:SF87">
    <property type="entry name" value="RNA PSEUDOURIDYLATE SYNTHASE DOMAIN-CONTAINING PROTEIN 1"/>
    <property type="match status" value="1"/>
</dbReference>
<organism evidence="14 15">
    <name type="scientific">Cajanus cajan</name>
    <name type="common">Pigeon pea</name>
    <name type="synonym">Cajanus indicus</name>
    <dbReference type="NCBI Taxonomy" id="3821"/>
    <lineage>
        <taxon>Eukaryota</taxon>
        <taxon>Viridiplantae</taxon>
        <taxon>Streptophyta</taxon>
        <taxon>Embryophyta</taxon>
        <taxon>Tracheophyta</taxon>
        <taxon>Spermatophyta</taxon>
        <taxon>Magnoliopsida</taxon>
        <taxon>eudicotyledons</taxon>
        <taxon>Gunneridae</taxon>
        <taxon>Pentapetalae</taxon>
        <taxon>rosids</taxon>
        <taxon>fabids</taxon>
        <taxon>Fabales</taxon>
        <taxon>Fabaceae</taxon>
        <taxon>Papilionoideae</taxon>
        <taxon>50 kb inversion clade</taxon>
        <taxon>NPAAA clade</taxon>
        <taxon>indigoferoid/millettioid clade</taxon>
        <taxon>Phaseoleae</taxon>
        <taxon>Cajanus</taxon>
    </lineage>
</organism>
<keyword evidence="5" id="KW-0934">Plastid</keyword>
<dbReference type="GO" id="GO:0000455">
    <property type="term" value="P:enzyme-directed rRNA pseudouridine synthesis"/>
    <property type="evidence" value="ECO:0007669"/>
    <property type="project" value="TreeGrafter"/>
</dbReference>
<keyword evidence="7" id="KW-0809">Transit peptide</keyword>
<dbReference type="GO" id="GO:0003723">
    <property type="term" value="F:RNA binding"/>
    <property type="evidence" value="ECO:0007669"/>
    <property type="project" value="UniProtKB-KW"/>
</dbReference>
<proteinExistence type="inferred from homology"/>
<dbReference type="InterPro" id="IPR002942">
    <property type="entry name" value="S4_RNA-bd"/>
</dbReference>
<dbReference type="EMBL" id="CM003609">
    <property type="protein sequence ID" value="KYP64782.1"/>
    <property type="molecule type" value="Genomic_DNA"/>
</dbReference>
<dbReference type="Pfam" id="PF01479">
    <property type="entry name" value="S4"/>
    <property type="match status" value="1"/>
</dbReference>
<protein>
    <recommendedName>
        <fullName evidence="9">RNA pseudouridine synthase 2, chloroplastic</fullName>
    </recommendedName>
    <alternativeName>
        <fullName evidence="11">RNA pseudouridylate synthase 2</fullName>
    </alternativeName>
    <alternativeName>
        <fullName evidence="10">RNA-uridine isomerase 2</fullName>
    </alternativeName>
</protein>
<evidence type="ECO:0000256" key="8">
    <source>
        <dbReference type="ARBA" id="ARBA00023235"/>
    </source>
</evidence>
<evidence type="ECO:0000256" key="7">
    <source>
        <dbReference type="ARBA" id="ARBA00022946"/>
    </source>
</evidence>
<keyword evidence="15" id="KW-1185">Reference proteome</keyword>
<dbReference type="InterPro" id="IPR036986">
    <property type="entry name" value="S4_RNA-bd_sf"/>
</dbReference>
<comment type="similarity">
    <text evidence="3">Belongs to the pseudouridine synthase RluA family.</text>
</comment>
<dbReference type="Gene3D" id="3.10.290.10">
    <property type="entry name" value="RNA-binding S4 domain"/>
    <property type="match status" value="1"/>
</dbReference>
<dbReference type="AlphaFoldDB" id="A0A151TCK5"/>
<dbReference type="Gramene" id="C.cajan_18842.t">
    <property type="protein sequence ID" value="C.cajan_18842.t"/>
    <property type="gene ID" value="C.cajan_18842"/>
</dbReference>
<evidence type="ECO:0000256" key="6">
    <source>
        <dbReference type="ARBA" id="ARBA00022884"/>
    </source>
</evidence>
<dbReference type="SMART" id="SM00363">
    <property type="entry name" value="S4"/>
    <property type="match status" value="1"/>
</dbReference>
<dbReference type="Gene3D" id="3.30.2350.10">
    <property type="entry name" value="Pseudouridine synthase"/>
    <property type="match status" value="1"/>
</dbReference>
<name>A0A151TCK5_CAJCA</name>
<accession>A0A151TCK5</accession>
<dbReference type="SUPFAM" id="SSF55120">
    <property type="entry name" value="Pseudouridine synthase"/>
    <property type="match status" value="1"/>
</dbReference>
<evidence type="ECO:0000256" key="1">
    <source>
        <dbReference type="ARBA" id="ARBA00000073"/>
    </source>
</evidence>
<reference evidence="14 15" key="1">
    <citation type="journal article" date="2012" name="Nat. Biotechnol.">
        <title>Draft genome sequence of pigeonpea (Cajanus cajan), an orphan legume crop of resource-poor farmers.</title>
        <authorList>
            <person name="Varshney R.K."/>
            <person name="Chen W."/>
            <person name="Li Y."/>
            <person name="Bharti A.K."/>
            <person name="Saxena R.K."/>
            <person name="Schlueter J.A."/>
            <person name="Donoghue M.T."/>
            <person name="Azam S."/>
            <person name="Fan G."/>
            <person name="Whaley A.M."/>
            <person name="Farmer A.D."/>
            <person name="Sheridan J."/>
            <person name="Iwata A."/>
            <person name="Tuteja R."/>
            <person name="Penmetsa R.V."/>
            <person name="Wu W."/>
            <person name="Upadhyaya H.D."/>
            <person name="Yang S.P."/>
            <person name="Shah T."/>
            <person name="Saxena K.B."/>
            <person name="Michael T."/>
            <person name="McCombie W.R."/>
            <person name="Yang B."/>
            <person name="Zhang G."/>
            <person name="Yang H."/>
            <person name="Wang J."/>
            <person name="Spillane C."/>
            <person name="Cook D.R."/>
            <person name="May G.D."/>
            <person name="Xu X."/>
            <person name="Jackson S.A."/>
        </authorList>
    </citation>
    <scope>NUCLEOTIDE SEQUENCE [LARGE SCALE GENOMIC DNA]</scope>
    <source>
        <strain evidence="15">cv. Asha</strain>
    </source>
</reference>
<dbReference type="InterPro" id="IPR020103">
    <property type="entry name" value="PsdUridine_synth_cat_dom_sf"/>
</dbReference>
<dbReference type="Proteomes" id="UP000075243">
    <property type="component" value="Chromosome 7"/>
</dbReference>
<sequence length="450" mass="49288">MLSFHSCGCWRVSTSRAFQFQFQFQTSPSSSLFLSATSNTFRSVTASAASGSAGDSDYDGERNLNFSGARLEETVDSKIGSGKLRLDNWISSRINGISRARVQSSIKAGLVHVNGRVIDKVSFNVKAGDEIKCTIAELQKLRAVPENIPLDIVYEDEHVLVINKPAHMVVHPAPGNTSGTLVNGILHHCNLPNVEFSKEEALSDTEDSDEEFNSYDSLASSCEGLHSRLSMASIRPGIVHRLDKGTSGLLVVAKDEHSHMKLSEQFKQRTIKRVYVSITAGVPAPVAGRVEVPVGRDLNNRLRMTAVAGPNNSRKARHAASRYKVIEILAGGSCSLVEWKLETGRTHQIRAHAKYLGVPLLGDEVYGGTKNMVLSLLRPRTSTSLHSKIIKMVSGLDRPCLHALTLGFQHPRTGEQVHFSCEPPADFDEILSQLRRIGSERVSISKRSNL</sequence>
<dbReference type="InterPro" id="IPR006145">
    <property type="entry name" value="PsdUridine_synth_RsuA/RluA"/>
</dbReference>
<dbReference type="PROSITE" id="PS50889">
    <property type="entry name" value="S4"/>
    <property type="match status" value="1"/>
</dbReference>
<evidence type="ECO:0000256" key="12">
    <source>
        <dbReference type="PROSITE-ProRule" id="PRU00182"/>
    </source>
</evidence>
<evidence type="ECO:0000256" key="5">
    <source>
        <dbReference type="ARBA" id="ARBA00022640"/>
    </source>
</evidence>
<evidence type="ECO:0000256" key="11">
    <source>
        <dbReference type="ARBA" id="ARBA00083093"/>
    </source>
</evidence>
<comment type="catalytic activity">
    <reaction evidence="1">
        <text>a uridine in RNA = a pseudouridine in RNA</text>
        <dbReference type="Rhea" id="RHEA:48348"/>
        <dbReference type="Rhea" id="RHEA-COMP:12068"/>
        <dbReference type="Rhea" id="RHEA-COMP:12069"/>
        <dbReference type="ChEBI" id="CHEBI:65314"/>
        <dbReference type="ChEBI" id="CHEBI:65315"/>
    </reaction>
</comment>
<dbReference type="Pfam" id="PF00849">
    <property type="entry name" value="PseudoU_synth_2"/>
    <property type="match status" value="1"/>
</dbReference>
<evidence type="ECO:0000256" key="9">
    <source>
        <dbReference type="ARBA" id="ARBA00073311"/>
    </source>
</evidence>
<dbReference type="STRING" id="3821.A0A151TCK5"/>
<dbReference type="FunFam" id="3.10.290.10:FF:000024">
    <property type="entry name" value="RNA pseudouridine synthase 2 chloroplastic"/>
    <property type="match status" value="1"/>
</dbReference>
<evidence type="ECO:0000256" key="10">
    <source>
        <dbReference type="ARBA" id="ARBA00077568"/>
    </source>
</evidence>
<dbReference type="GO" id="GO:0009982">
    <property type="term" value="F:pseudouridine synthase activity"/>
    <property type="evidence" value="ECO:0007669"/>
    <property type="project" value="InterPro"/>
</dbReference>
<dbReference type="GO" id="GO:0009507">
    <property type="term" value="C:chloroplast"/>
    <property type="evidence" value="ECO:0007669"/>
    <property type="project" value="UniProtKB-SubCell"/>
</dbReference>
<evidence type="ECO:0000256" key="2">
    <source>
        <dbReference type="ARBA" id="ARBA00004229"/>
    </source>
</evidence>
<dbReference type="CDD" id="cd02869">
    <property type="entry name" value="PseudoU_synth_RluA_like"/>
    <property type="match status" value="1"/>
</dbReference>
<keyword evidence="6 12" id="KW-0694">RNA-binding</keyword>
<dbReference type="CDD" id="cd00165">
    <property type="entry name" value="S4"/>
    <property type="match status" value="1"/>
</dbReference>
<evidence type="ECO:0000256" key="3">
    <source>
        <dbReference type="ARBA" id="ARBA00010876"/>
    </source>
</evidence>
<feature type="domain" description="RNA-binding S4" evidence="13">
    <location>
        <begin position="84"/>
        <end position="149"/>
    </location>
</feature>
<evidence type="ECO:0000256" key="4">
    <source>
        <dbReference type="ARBA" id="ARBA00022528"/>
    </source>
</evidence>
<evidence type="ECO:0000313" key="14">
    <source>
        <dbReference type="EMBL" id="KYP64782.1"/>
    </source>
</evidence>
<dbReference type="InterPro" id="IPR006224">
    <property type="entry name" value="PsdUridine_synth_RluA-like_CS"/>
</dbReference>
<keyword evidence="8" id="KW-0413">Isomerase</keyword>
<dbReference type="SUPFAM" id="SSF55174">
    <property type="entry name" value="Alpha-L RNA-binding motif"/>
    <property type="match status" value="1"/>
</dbReference>
<keyword evidence="4" id="KW-0150">Chloroplast</keyword>
<gene>
    <name evidence="14" type="ORF">KK1_019388</name>
</gene>
<dbReference type="PROSITE" id="PS01129">
    <property type="entry name" value="PSI_RLU"/>
    <property type="match status" value="1"/>
</dbReference>
<comment type="subcellular location">
    <subcellularLocation>
        <location evidence="2">Plastid</location>
        <location evidence="2">Chloroplast</location>
    </subcellularLocation>
</comment>
<evidence type="ECO:0000313" key="15">
    <source>
        <dbReference type="Proteomes" id="UP000075243"/>
    </source>
</evidence>
<evidence type="ECO:0000259" key="13">
    <source>
        <dbReference type="SMART" id="SM00363"/>
    </source>
</evidence>
<dbReference type="InterPro" id="IPR050188">
    <property type="entry name" value="RluA_PseudoU_synthase"/>
</dbReference>
<dbReference type="OrthoDB" id="418349at2759"/>